<keyword evidence="4" id="KW-0479">Metal-binding</keyword>
<keyword evidence="2" id="KW-0349">Heme</keyword>
<keyword evidence="7 8" id="KW-0472">Membrane</keyword>
<dbReference type="InterPro" id="IPR011138">
    <property type="entry name" value="Cytochrome_b-558"/>
</dbReference>
<dbReference type="Gene3D" id="1.20.1300.10">
    <property type="entry name" value="Fumarate reductase/succinate dehydrogenase, transmembrane subunit"/>
    <property type="match status" value="1"/>
</dbReference>
<keyword evidence="5 8" id="KW-1133">Transmembrane helix</keyword>
<keyword evidence="3 8" id="KW-0812">Transmembrane</keyword>
<feature type="transmembrane region" description="Helical" evidence="8">
    <location>
        <begin position="134"/>
        <end position="155"/>
    </location>
</feature>
<evidence type="ECO:0000256" key="8">
    <source>
        <dbReference type="SAM" id="Phobius"/>
    </source>
</evidence>
<feature type="transmembrane region" description="Helical" evidence="8">
    <location>
        <begin position="222"/>
        <end position="251"/>
    </location>
</feature>
<dbReference type="GO" id="GO:0016020">
    <property type="term" value="C:membrane"/>
    <property type="evidence" value="ECO:0007669"/>
    <property type="project" value="UniProtKB-SubCell"/>
</dbReference>
<feature type="transmembrane region" description="Helical" evidence="8">
    <location>
        <begin position="30"/>
        <end position="52"/>
    </location>
</feature>
<dbReference type="STRING" id="1724.GCA_001044175_00801"/>
<name>A0A2A9DKU8_9CORY</name>
<accession>A0A2A9DKU8</accession>
<dbReference type="CDD" id="cd03498">
    <property type="entry name" value="SQR_TypeB_2_TM"/>
    <property type="match status" value="1"/>
</dbReference>
<reference evidence="9 10" key="1">
    <citation type="submission" date="2017-10" db="EMBL/GenBank/DDBJ databases">
        <title>Sequencing the genomes of 1000 actinobacteria strains.</title>
        <authorList>
            <person name="Klenk H.-P."/>
        </authorList>
    </citation>
    <scope>NUCLEOTIDE SEQUENCE [LARGE SCALE GENOMIC DNA]</scope>
    <source>
        <strain evidence="9 10">DSM 20688</strain>
    </source>
</reference>
<dbReference type="AlphaFoldDB" id="A0A2A9DKU8"/>
<evidence type="ECO:0000313" key="9">
    <source>
        <dbReference type="EMBL" id="PFG27367.1"/>
    </source>
</evidence>
<evidence type="ECO:0000256" key="1">
    <source>
        <dbReference type="ARBA" id="ARBA00004370"/>
    </source>
</evidence>
<feature type="transmembrane region" description="Helical" evidence="8">
    <location>
        <begin position="91"/>
        <end position="113"/>
    </location>
</feature>
<dbReference type="Proteomes" id="UP000221653">
    <property type="component" value="Unassembled WGS sequence"/>
</dbReference>
<dbReference type="SUPFAM" id="SSF81343">
    <property type="entry name" value="Fumarate reductase respiratory complex transmembrane subunits"/>
    <property type="match status" value="1"/>
</dbReference>
<dbReference type="GO" id="GO:0046872">
    <property type="term" value="F:metal ion binding"/>
    <property type="evidence" value="ECO:0007669"/>
    <property type="project" value="UniProtKB-KW"/>
</dbReference>
<gene>
    <name evidence="9" type="ORF">ATK06_0423</name>
</gene>
<sequence>MTVRNPDREAIRHGKITEEPIRPSRGLPTWGIKLGMAITGLIFGAFVLFHMVGNLKIYLPDYDDGTAQIDVYGQFLREFGYPLLPHGSFLWMFRIVLLACLLFHVYGAFALHGRSSRFRGKFKRTNLMGGVNSFATRTMLITGIILLAFVIFHILDLTMGVAPAAPEEFVHGNIKDNMIATFSRWPVTIWYIIAMVALFFHLCHGIWLAVSDLGVTGRRTRAVMVAIAYIVPAIVVLGNIVMPLTIALGWIS</sequence>
<evidence type="ECO:0000256" key="7">
    <source>
        <dbReference type="ARBA" id="ARBA00023136"/>
    </source>
</evidence>
<evidence type="ECO:0000313" key="10">
    <source>
        <dbReference type="Proteomes" id="UP000221653"/>
    </source>
</evidence>
<dbReference type="InterPro" id="IPR000701">
    <property type="entry name" value="SuccDH_FuR_B_TM-su"/>
</dbReference>
<proteinExistence type="predicted"/>
<dbReference type="NCBIfam" id="TIGR02046">
    <property type="entry name" value="sdhC_b558_fam"/>
    <property type="match status" value="1"/>
</dbReference>
<evidence type="ECO:0000256" key="6">
    <source>
        <dbReference type="ARBA" id="ARBA00023004"/>
    </source>
</evidence>
<organism evidence="9 10">
    <name type="scientific">Corynebacterium renale</name>
    <dbReference type="NCBI Taxonomy" id="1724"/>
    <lineage>
        <taxon>Bacteria</taxon>
        <taxon>Bacillati</taxon>
        <taxon>Actinomycetota</taxon>
        <taxon>Actinomycetes</taxon>
        <taxon>Mycobacteriales</taxon>
        <taxon>Corynebacteriaceae</taxon>
        <taxon>Corynebacterium</taxon>
    </lineage>
</organism>
<dbReference type="EMBL" id="PDJF01000001">
    <property type="protein sequence ID" value="PFG27367.1"/>
    <property type="molecule type" value="Genomic_DNA"/>
</dbReference>
<dbReference type="InterPro" id="IPR034804">
    <property type="entry name" value="SQR/QFR_C/D"/>
</dbReference>
<comment type="subcellular location">
    <subcellularLocation>
        <location evidence="1">Membrane</location>
    </subcellularLocation>
</comment>
<protein>
    <submittedName>
        <fullName evidence="9">Succinate dehydrogenase subunit C</fullName>
    </submittedName>
</protein>
<keyword evidence="10" id="KW-1185">Reference proteome</keyword>
<dbReference type="Pfam" id="PF01127">
    <property type="entry name" value="Sdh_cyt"/>
    <property type="match status" value="1"/>
</dbReference>
<evidence type="ECO:0000256" key="2">
    <source>
        <dbReference type="ARBA" id="ARBA00022617"/>
    </source>
</evidence>
<evidence type="ECO:0000256" key="5">
    <source>
        <dbReference type="ARBA" id="ARBA00022989"/>
    </source>
</evidence>
<comment type="caution">
    <text evidence="9">The sequence shown here is derived from an EMBL/GenBank/DDBJ whole genome shotgun (WGS) entry which is preliminary data.</text>
</comment>
<dbReference type="OrthoDB" id="9788081at2"/>
<feature type="transmembrane region" description="Helical" evidence="8">
    <location>
        <begin position="188"/>
        <end position="210"/>
    </location>
</feature>
<dbReference type="RefSeq" id="WP_098388760.1">
    <property type="nucleotide sequence ID" value="NZ_LS483404.1"/>
</dbReference>
<evidence type="ECO:0000256" key="4">
    <source>
        <dbReference type="ARBA" id="ARBA00022723"/>
    </source>
</evidence>
<keyword evidence="6" id="KW-0408">Iron</keyword>
<evidence type="ECO:0000256" key="3">
    <source>
        <dbReference type="ARBA" id="ARBA00022692"/>
    </source>
</evidence>